<dbReference type="Pfam" id="PF00550">
    <property type="entry name" value="PP-binding"/>
    <property type="match status" value="1"/>
</dbReference>
<dbReference type="GO" id="GO:0031177">
    <property type="term" value="F:phosphopantetheine binding"/>
    <property type="evidence" value="ECO:0007669"/>
    <property type="project" value="TreeGrafter"/>
</dbReference>
<dbReference type="Proteomes" id="UP000076967">
    <property type="component" value="Unassembled WGS sequence"/>
</dbReference>
<dbReference type="NCBIfam" id="TIGR01733">
    <property type="entry name" value="AA-adenyl-dom"/>
    <property type="match status" value="1"/>
</dbReference>
<dbReference type="FunFam" id="3.40.50.980:FF:000001">
    <property type="entry name" value="Non-ribosomal peptide synthetase"/>
    <property type="match status" value="1"/>
</dbReference>
<dbReference type="Gene3D" id="3.30.559.10">
    <property type="entry name" value="Chloramphenicol acetyltransferase-like domain"/>
    <property type="match status" value="2"/>
</dbReference>
<dbReference type="InterPro" id="IPR001242">
    <property type="entry name" value="Condensation_dom"/>
</dbReference>
<dbReference type="RefSeq" id="WP_068535539.1">
    <property type="nucleotide sequence ID" value="NZ_LVJH01000035.1"/>
</dbReference>
<dbReference type="InterPro" id="IPR023213">
    <property type="entry name" value="CAT-like_dom_sf"/>
</dbReference>
<evidence type="ECO:0000256" key="2">
    <source>
        <dbReference type="ARBA" id="ARBA00006432"/>
    </source>
</evidence>
<dbReference type="Pfam" id="PF00668">
    <property type="entry name" value="Condensation"/>
    <property type="match status" value="2"/>
</dbReference>
<name>A0A168JJ56_9BACL</name>
<dbReference type="GO" id="GO:0008610">
    <property type="term" value="P:lipid biosynthetic process"/>
    <property type="evidence" value="ECO:0007669"/>
    <property type="project" value="UniProtKB-ARBA"/>
</dbReference>
<dbReference type="GO" id="GO:0005737">
    <property type="term" value="C:cytoplasm"/>
    <property type="evidence" value="ECO:0007669"/>
    <property type="project" value="TreeGrafter"/>
</dbReference>
<evidence type="ECO:0000256" key="1">
    <source>
        <dbReference type="ARBA" id="ARBA00001957"/>
    </source>
</evidence>
<keyword evidence="3" id="KW-0596">Phosphopantetheine</keyword>
<comment type="cofactor">
    <cofactor evidence="1">
        <name>pantetheine 4'-phosphate</name>
        <dbReference type="ChEBI" id="CHEBI:47942"/>
    </cofactor>
</comment>
<dbReference type="STRING" id="494026.PGLA_18040"/>
<dbReference type="InterPro" id="IPR020845">
    <property type="entry name" value="AMP-binding_CS"/>
</dbReference>
<comment type="similarity">
    <text evidence="2">Belongs to the ATP-dependent AMP-binding enzyme family.</text>
</comment>
<evidence type="ECO:0000259" key="8">
    <source>
        <dbReference type="PROSITE" id="PS50075"/>
    </source>
</evidence>
<keyword evidence="10" id="KW-1185">Reference proteome</keyword>
<proteinExistence type="inferred from homology"/>
<dbReference type="InterPro" id="IPR010071">
    <property type="entry name" value="AA_adenyl_dom"/>
</dbReference>
<dbReference type="Gene3D" id="3.40.50.980">
    <property type="match status" value="2"/>
</dbReference>
<comment type="caution">
    <text evidence="9">The sequence shown here is derived from an EMBL/GenBank/DDBJ whole genome shotgun (WGS) entry which is preliminary data.</text>
</comment>
<dbReference type="GO" id="GO:0043041">
    <property type="term" value="P:amino acid activation for nonribosomal peptide biosynthetic process"/>
    <property type="evidence" value="ECO:0007669"/>
    <property type="project" value="TreeGrafter"/>
</dbReference>
<dbReference type="GO" id="GO:0017000">
    <property type="term" value="P:antibiotic biosynthetic process"/>
    <property type="evidence" value="ECO:0007669"/>
    <property type="project" value="UniProtKB-KW"/>
</dbReference>
<evidence type="ECO:0000313" key="10">
    <source>
        <dbReference type="Proteomes" id="UP000076967"/>
    </source>
</evidence>
<dbReference type="SUPFAM" id="SSF56801">
    <property type="entry name" value="Acetyl-CoA synthetase-like"/>
    <property type="match status" value="1"/>
</dbReference>
<evidence type="ECO:0000256" key="3">
    <source>
        <dbReference type="ARBA" id="ARBA00022450"/>
    </source>
</evidence>
<gene>
    <name evidence="9" type="ORF">PGLA_18040</name>
</gene>
<dbReference type="PROSITE" id="PS50075">
    <property type="entry name" value="CARRIER"/>
    <property type="match status" value="1"/>
</dbReference>
<keyword evidence="4" id="KW-0597">Phosphoprotein</keyword>
<dbReference type="PANTHER" id="PTHR45527">
    <property type="entry name" value="NONRIBOSOMAL PEPTIDE SYNTHETASE"/>
    <property type="match status" value="1"/>
</dbReference>
<evidence type="ECO:0000256" key="5">
    <source>
        <dbReference type="ARBA" id="ARBA00022737"/>
    </source>
</evidence>
<evidence type="ECO:0000256" key="7">
    <source>
        <dbReference type="ARBA" id="ARBA00023268"/>
    </source>
</evidence>
<evidence type="ECO:0000313" key="9">
    <source>
        <dbReference type="EMBL" id="OAB40701.1"/>
    </source>
</evidence>
<dbReference type="GO" id="GO:0003824">
    <property type="term" value="F:catalytic activity"/>
    <property type="evidence" value="ECO:0007669"/>
    <property type="project" value="UniProtKB-KW"/>
</dbReference>
<dbReference type="SUPFAM" id="SSF47336">
    <property type="entry name" value="ACP-like"/>
    <property type="match status" value="1"/>
</dbReference>
<dbReference type="Gene3D" id="2.30.38.10">
    <property type="entry name" value="Luciferase, Domain 3"/>
    <property type="match status" value="1"/>
</dbReference>
<evidence type="ECO:0000256" key="6">
    <source>
        <dbReference type="ARBA" id="ARBA00023194"/>
    </source>
</evidence>
<keyword evidence="6" id="KW-0045">Antibiotic biosynthesis</keyword>
<protein>
    <recommendedName>
        <fullName evidence="8">Carrier domain-containing protein</fullName>
    </recommendedName>
</protein>
<dbReference type="OrthoDB" id="9765680at2"/>
<reference evidence="9 10" key="1">
    <citation type="submission" date="2016-03" db="EMBL/GenBank/DDBJ databases">
        <title>Draft genome sequence of Paenibacillus glacialis DSM 22343.</title>
        <authorList>
            <person name="Shin S.-K."/>
            <person name="Yi H."/>
        </authorList>
    </citation>
    <scope>NUCLEOTIDE SEQUENCE [LARGE SCALE GENOMIC DNA]</scope>
    <source>
        <strain evidence="9 10">DSM 22343</strain>
    </source>
</reference>
<dbReference type="InterPro" id="IPR009081">
    <property type="entry name" value="PP-bd_ACP"/>
</dbReference>
<dbReference type="PROSITE" id="PS00455">
    <property type="entry name" value="AMP_BINDING"/>
    <property type="match status" value="1"/>
</dbReference>
<keyword evidence="5" id="KW-0677">Repeat</keyword>
<dbReference type="InterPro" id="IPR000873">
    <property type="entry name" value="AMP-dep_synth/lig_dom"/>
</dbReference>
<dbReference type="Pfam" id="PF00501">
    <property type="entry name" value="AMP-binding"/>
    <property type="match status" value="1"/>
</dbReference>
<dbReference type="InterPro" id="IPR045851">
    <property type="entry name" value="AMP-bd_C_sf"/>
</dbReference>
<dbReference type="Gene3D" id="1.10.1200.10">
    <property type="entry name" value="ACP-like"/>
    <property type="match status" value="1"/>
</dbReference>
<organism evidence="9 10">
    <name type="scientific">Paenibacillus glacialis</name>
    <dbReference type="NCBI Taxonomy" id="494026"/>
    <lineage>
        <taxon>Bacteria</taxon>
        <taxon>Bacillati</taxon>
        <taxon>Bacillota</taxon>
        <taxon>Bacilli</taxon>
        <taxon>Bacillales</taxon>
        <taxon>Paenibacillaceae</taxon>
        <taxon>Paenibacillus</taxon>
    </lineage>
</organism>
<dbReference type="InterPro" id="IPR036736">
    <property type="entry name" value="ACP-like_sf"/>
</dbReference>
<evidence type="ECO:0000256" key="4">
    <source>
        <dbReference type="ARBA" id="ARBA00022553"/>
    </source>
</evidence>
<dbReference type="FunFam" id="3.30.300.30:FF:000010">
    <property type="entry name" value="Enterobactin synthetase component F"/>
    <property type="match status" value="1"/>
</dbReference>
<sequence>MTKWPLTNAQKRIWYMENIYPNSNMHTVGIGMHFKGCMDFITLKQSIQIMIKKHPGIRTQIGQSNNEAYQYVTQQQMPVDFIDFSKQAQPDEAFDAWVKKDMATPFQLEHSPLYNMTMFRISDVKTGFIYRFHHMIMDGKSMTQIIVDQIVDIYTRLAAGEQVDEEVEFSFFDYIEKEQAYLDSKRFEKSKQFWLDKFNPLPEPFPIRSDLMISKRQKFKLSLEQTERIKQYTNQNKVSINTFFVGAMLLFLNKLVQQNDLVINTPVLNRSGYKEKNMFGMFTSTMPLRIHIDEQQTIVSVLQSVQKELMSCYAHQKYPYNFLHQDLQLKKKGIDSLFEVIVNYMGTHPPRAINGIPLELVEYNSGKLSESLQFIIKEWSMDGSFLFEYDYKTDLFTDEEVNFMHNRLLFLMDIMMLNESLTISDLSLVDEEEKRTLIFDMNQTASNYPISKSLGQLFEEQVNKTPERTAVSFGQQMLSYQVLNEKANQVAWGLLQRGMKPEQRIGILSEPSLEMMIAILGVLKAGCAYVPISTSYPKERINYIVQDSALEMIITTNENVELTGYSGKWFVVKEALLKEEFVDNPAIIVNPEYLAYVIYTSGTTGYPKGVMIENRNVINLVYSLLDTIYHNDDQPLQVALLAPFVFDASVQQMFAALLGGYHLHIVPEEVRVDGRQLLAFYNQNKIDVSDGTPAHIKLLINDECTLGQQINVKHFIIGGEPLSSDVIRAFYAHFQMEQTQITNIYGPTECCVDVSSYSVSRESLDQYNILPIGTPLQNSSLYIMNKKMQLMGIDEVGEICISGANVGRGYLNQPELTQASFIPNPFISGQRMYKTGDLGRRKANGIVEILGRSDDQVKIRGYRIEIGEIEAQIRRFPSVIEAVVLARSGNDLNKYLCGYYVAAITIEMNELRAHLSRILPDYMVPSYFVQLESLPLSQNGKLNRNELPEPNLNRVSSDAFAPPETEKEIILAGIWSKILRSETAGRYDNFYALGGDSIKAIQMAYQIQDCGYAIKVAEMLSNPILLNMSEVMVVNETHNHQGYFHGDVPLTSSAAQFLSYALANSHLAVESIGLDLKDNVLTYEIGQILTELVRHHDSLRLVMDVERNRFNYDDRYINDELKPEVIDLSNVHVDDLEEQIELHTKRIHSMIQLNGSPLFTGCIFDLGIQGKRLLLAAHGLIIDKTSWEIIIEDFANRLESIHLGMPIALTPKTNSYKEWALKRNELPMKDGGTNCDPEQEQQQEYPESMTGCSIVKNISALHTEWLLSKANEGYNTEPEELLAMSIAFAVNDMFDVNKMSIALEMDGRKDQVGQLDVSRTVGHFTSYYPVRLHNPTESMSNRLKAGKEQLRCAFSSSSMTLSKRYDICLQRIRNWDNMLSTPWVSLGKEGRYREVSELNPMTDLIDMTPIVEERTLRVIFTSNHSRFAEDTVTKLAELFAHYLIQIMEHCLSLNHVEYTPSDFDSADISQEDIEHLFSL</sequence>
<dbReference type="SUPFAM" id="SSF52777">
    <property type="entry name" value="CoA-dependent acyltransferases"/>
    <property type="match status" value="4"/>
</dbReference>
<dbReference type="Gene3D" id="3.30.559.30">
    <property type="entry name" value="Nonribosomal peptide synthetase, condensation domain"/>
    <property type="match status" value="2"/>
</dbReference>
<dbReference type="Pfam" id="PF13193">
    <property type="entry name" value="AMP-binding_C"/>
    <property type="match status" value="1"/>
</dbReference>
<dbReference type="GO" id="GO:0044550">
    <property type="term" value="P:secondary metabolite biosynthetic process"/>
    <property type="evidence" value="ECO:0007669"/>
    <property type="project" value="TreeGrafter"/>
</dbReference>
<dbReference type="InterPro" id="IPR025110">
    <property type="entry name" value="AMP-bd_C"/>
</dbReference>
<accession>A0A168JJ56</accession>
<feature type="domain" description="Carrier" evidence="8">
    <location>
        <begin position="962"/>
        <end position="1036"/>
    </location>
</feature>
<dbReference type="PANTHER" id="PTHR45527:SF1">
    <property type="entry name" value="FATTY ACID SYNTHASE"/>
    <property type="match status" value="1"/>
</dbReference>
<keyword evidence="7" id="KW-0511">Multifunctional enzyme</keyword>
<dbReference type="EMBL" id="LVJH01000035">
    <property type="protein sequence ID" value="OAB40701.1"/>
    <property type="molecule type" value="Genomic_DNA"/>
</dbReference>
<dbReference type="Gene3D" id="3.30.300.30">
    <property type="match status" value="1"/>
</dbReference>